<keyword evidence="4" id="KW-1185">Reference proteome</keyword>
<evidence type="ECO:0000313" key="3">
    <source>
        <dbReference type="EMBL" id="KAK7590412.1"/>
    </source>
</evidence>
<organism evidence="3 4">
    <name type="scientific">Parthenolecanium corni</name>
    <dbReference type="NCBI Taxonomy" id="536013"/>
    <lineage>
        <taxon>Eukaryota</taxon>
        <taxon>Metazoa</taxon>
        <taxon>Ecdysozoa</taxon>
        <taxon>Arthropoda</taxon>
        <taxon>Hexapoda</taxon>
        <taxon>Insecta</taxon>
        <taxon>Pterygota</taxon>
        <taxon>Neoptera</taxon>
        <taxon>Paraneoptera</taxon>
        <taxon>Hemiptera</taxon>
        <taxon>Sternorrhyncha</taxon>
        <taxon>Coccoidea</taxon>
        <taxon>Coccidae</taxon>
        <taxon>Parthenolecanium</taxon>
    </lineage>
</organism>
<dbReference type="Proteomes" id="UP001367676">
    <property type="component" value="Unassembled WGS sequence"/>
</dbReference>
<dbReference type="SUPFAM" id="SSF51283">
    <property type="entry name" value="dUTPase-like"/>
    <property type="match status" value="1"/>
</dbReference>
<dbReference type="EMBL" id="JBBCAQ010000032">
    <property type="protein sequence ID" value="KAK7583985.1"/>
    <property type="molecule type" value="Genomic_DNA"/>
</dbReference>
<dbReference type="AlphaFoldDB" id="A0AAN9TTR8"/>
<dbReference type="EMBL" id="JBBCAQ010000022">
    <property type="protein sequence ID" value="KAK7590412.1"/>
    <property type="molecule type" value="Genomic_DNA"/>
</dbReference>
<comment type="caution">
    <text evidence="3">The sequence shown here is derived from an EMBL/GenBank/DDBJ whole genome shotgun (WGS) entry which is preliminary data.</text>
</comment>
<gene>
    <name evidence="3" type="ORF">V9T40_002025</name>
    <name evidence="2" type="ORF">V9T40_004948</name>
</gene>
<feature type="region of interest" description="Disordered" evidence="1">
    <location>
        <begin position="278"/>
        <end position="301"/>
    </location>
</feature>
<reference evidence="3 4" key="1">
    <citation type="submission" date="2024-03" db="EMBL/GenBank/DDBJ databases">
        <title>Adaptation during the transition from Ophiocordyceps entomopathogen to insect associate is accompanied by gene loss and intensified selection.</title>
        <authorList>
            <person name="Ward C.M."/>
            <person name="Onetto C.A."/>
            <person name="Borneman A.R."/>
        </authorList>
    </citation>
    <scope>NUCLEOTIDE SEQUENCE [LARGE SCALE GENOMIC DNA]</scope>
    <source>
        <strain evidence="3">AWRI1</strain>
        <tissue evidence="3">Single Adult Female</tissue>
    </source>
</reference>
<evidence type="ECO:0000313" key="4">
    <source>
        <dbReference type="Proteomes" id="UP001367676"/>
    </source>
</evidence>
<evidence type="ECO:0000256" key="1">
    <source>
        <dbReference type="SAM" id="MobiDB-lite"/>
    </source>
</evidence>
<evidence type="ECO:0000313" key="2">
    <source>
        <dbReference type="EMBL" id="KAK7583985.1"/>
    </source>
</evidence>
<name>A0AAN9TTR8_9HEMI</name>
<sequence>MSQWIFTQRPSASTQVPPQFEISQATVHHLEYIFQDFKPYLLELDTSKNFCSMQFNRRVFRAEIESRLINNKLYYIGVQGVFEPKLVYHPNSTVLINEPDPVITASTAIVSAKAADWGRFSPPSTLSKGPLTIEIPPAPPMVVNTPAETAPIITVIKISWNSRLPLKDPNTNSLHILAPFDFVIPANSCTIIELGFAVVLPKSFCLKLECLISNKHIFLKETRAVTSFHEPLSLTFINTHPKESFRVIAESLIASATCHRVLPSEILVLNDEILRPAVPPATSTPPNSIAEEDDEPPRKKI</sequence>
<protein>
    <submittedName>
        <fullName evidence="3">Uncharacterized protein</fullName>
    </submittedName>
</protein>
<accession>A0AAN9TTR8</accession>
<dbReference type="InterPro" id="IPR036157">
    <property type="entry name" value="dUTPase-like_sf"/>
</dbReference>
<proteinExistence type="predicted"/>